<reference evidence="2" key="1">
    <citation type="submission" date="2025-08" db="UniProtKB">
        <authorList>
            <consortium name="Ensembl"/>
        </authorList>
    </citation>
    <scope>IDENTIFICATION</scope>
</reference>
<dbReference type="PANTHER" id="PTHR46984">
    <property type="entry name" value="LEUCINE-RICH REPEAT-CONTAINING PROTEIN 71"/>
    <property type="match status" value="1"/>
</dbReference>
<feature type="region of interest" description="Disordered" evidence="1">
    <location>
        <begin position="1"/>
        <end position="67"/>
    </location>
</feature>
<dbReference type="Ensembl" id="ENSMMMT00000016787.1">
    <property type="protein sequence ID" value="ENSMMMP00000014723.1"/>
    <property type="gene ID" value="ENSMMMG00000013108.1"/>
</dbReference>
<sequence length="225" mass="24711">GGWGAPSSSRHGDFKADRDKAQAPGMTSVALMDKSEKMQAMKAPKGLSKKKEKPGSGKGSKCEALSGPFPAGRARWAGCEEVTIPEQKQSKGKGTKLGSKEKRSILLESELVAETTEMINPLLEPVEHRDGKVFMPGNKVLLHLNLLRNRITEVGLEAFLATVQYQVQFKSKSMSKGPVGLLWLSLAKNCFDPQCPMYTTIQELMLPRDPIKTKIREEEVVAFPT</sequence>
<keyword evidence="3" id="KW-1185">Reference proteome</keyword>
<proteinExistence type="predicted"/>
<evidence type="ECO:0008006" key="4">
    <source>
        <dbReference type="Google" id="ProtNLM"/>
    </source>
</evidence>
<name>A0A8C5ZIM3_MARMA</name>
<evidence type="ECO:0000256" key="1">
    <source>
        <dbReference type="SAM" id="MobiDB-lite"/>
    </source>
</evidence>
<dbReference type="Proteomes" id="UP000694407">
    <property type="component" value="Unplaced"/>
</dbReference>
<organism evidence="2 3">
    <name type="scientific">Marmota marmota marmota</name>
    <name type="common">Alpine marmot</name>
    <dbReference type="NCBI Taxonomy" id="9994"/>
    <lineage>
        <taxon>Eukaryota</taxon>
        <taxon>Metazoa</taxon>
        <taxon>Chordata</taxon>
        <taxon>Craniata</taxon>
        <taxon>Vertebrata</taxon>
        <taxon>Euteleostomi</taxon>
        <taxon>Mammalia</taxon>
        <taxon>Eutheria</taxon>
        <taxon>Euarchontoglires</taxon>
        <taxon>Glires</taxon>
        <taxon>Rodentia</taxon>
        <taxon>Sciuromorpha</taxon>
        <taxon>Sciuridae</taxon>
        <taxon>Xerinae</taxon>
        <taxon>Marmotini</taxon>
        <taxon>Marmota</taxon>
    </lineage>
</organism>
<accession>A0A8C5ZIM3</accession>
<feature type="compositionally biased region" description="Basic and acidic residues" evidence="1">
    <location>
        <begin position="10"/>
        <end position="21"/>
    </location>
</feature>
<reference evidence="2" key="2">
    <citation type="submission" date="2025-09" db="UniProtKB">
        <authorList>
            <consortium name="Ensembl"/>
        </authorList>
    </citation>
    <scope>IDENTIFICATION</scope>
</reference>
<dbReference type="AlphaFoldDB" id="A0A8C5ZIM3"/>
<protein>
    <recommendedName>
        <fullName evidence="4">Leucine rich repeat containing 71</fullName>
    </recommendedName>
</protein>
<dbReference type="GeneTree" id="ENSGT00440000034367"/>
<dbReference type="InterPro" id="IPR053040">
    <property type="entry name" value="LRR-containing_protein_71"/>
</dbReference>
<evidence type="ECO:0000313" key="3">
    <source>
        <dbReference type="Proteomes" id="UP000694407"/>
    </source>
</evidence>
<evidence type="ECO:0000313" key="2">
    <source>
        <dbReference type="Ensembl" id="ENSMMMP00000014723.1"/>
    </source>
</evidence>
<dbReference type="PANTHER" id="PTHR46984:SF1">
    <property type="entry name" value="LEUCINE-RICH REPEAT-CONTAINING PROTEIN 71"/>
    <property type="match status" value="1"/>
</dbReference>